<evidence type="ECO:0000256" key="5">
    <source>
        <dbReference type="ARBA" id="ARBA00023002"/>
    </source>
</evidence>
<feature type="transmembrane region" description="Helical" evidence="8">
    <location>
        <begin position="535"/>
        <end position="557"/>
    </location>
</feature>
<dbReference type="GO" id="GO:0005886">
    <property type="term" value="C:plasma membrane"/>
    <property type="evidence" value="ECO:0007669"/>
    <property type="project" value="UniProtKB-SubCell"/>
</dbReference>
<feature type="transmembrane region" description="Helical" evidence="8">
    <location>
        <begin position="112"/>
        <end position="132"/>
    </location>
</feature>
<evidence type="ECO:0000256" key="6">
    <source>
        <dbReference type="ARBA" id="ARBA00023136"/>
    </source>
</evidence>
<keyword evidence="6 8" id="KW-0472">Membrane</keyword>
<evidence type="ECO:0000313" key="10">
    <source>
        <dbReference type="EMBL" id="NNH75176.1"/>
    </source>
</evidence>
<feature type="transmembrane region" description="Helical" evidence="8">
    <location>
        <begin position="413"/>
        <end position="436"/>
    </location>
</feature>
<feature type="transmembrane region" description="Helical" evidence="8">
    <location>
        <begin position="209"/>
        <end position="232"/>
    </location>
</feature>
<dbReference type="GO" id="GO:0008137">
    <property type="term" value="F:NADH dehydrogenase (ubiquinone) activity"/>
    <property type="evidence" value="ECO:0007669"/>
    <property type="project" value="InterPro"/>
</dbReference>
<organism evidence="10 11">
    <name type="scientific">Nocardia uniformis</name>
    <dbReference type="NCBI Taxonomy" id="53432"/>
    <lineage>
        <taxon>Bacteria</taxon>
        <taxon>Bacillati</taxon>
        <taxon>Actinomycetota</taxon>
        <taxon>Actinomycetes</taxon>
        <taxon>Mycobacteriales</taxon>
        <taxon>Nocardiaceae</taxon>
        <taxon>Nocardia</taxon>
    </lineage>
</organism>
<dbReference type="PRINTS" id="PR01437">
    <property type="entry name" value="NUOXDRDTASE4"/>
</dbReference>
<evidence type="ECO:0000256" key="3">
    <source>
        <dbReference type="ARBA" id="ARBA00022692"/>
    </source>
</evidence>
<feature type="transmembrane region" description="Helical" evidence="8">
    <location>
        <begin position="334"/>
        <end position="354"/>
    </location>
</feature>
<feature type="transmembrane region" description="Helical" evidence="8">
    <location>
        <begin position="25"/>
        <end position="43"/>
    </location>
</feature>
<name>A0A849CBF3_9NOCA</name>
<dbReference type="NCBIfam" id="NF009310">
    <property type="entry name" value="PRK12668.1"/>
    <property type="match status" value="1"/>
</dbReference>
<dbReference type="PANTHER" id="PTHR42682">
    <property type="entry name" value="HYDROGENASE-4 COMPONENT F"/>
    <property type="match status" value="1"/>
</dbReference>
<evidence type="ECO:0000256" key="2">
    <source>
        <dbReference type="ARBA" id="ARBA00022475"/>
    </source>
</evidence>
<feature type="transmembrane region" description="Helical" evidence="8">
    <location>
        <begin position="263"/>
        <end position="282"/>
    </location>
</feature>
<gene>
    <name evidence="10" type="ORF">HLB23_35905</name>
</gene>
<protein>
    <submittedName>
        <fullName evidence="10">Na(+)/H(+) antiporter subunit D</fullName>
    </submittedName>
</protein>
<dbReference type="Pfam" id="PF00361">
    <property type="entry name" value="Proton_antipo_M"/>
    <property type="match status" value="1"/>
</dbReference>
<dbReference type="GO" id="GO:0016491">
    <property type="term" value="F:oxidoreductase activity"/>
    <property type="evidence" value="ECO:0007669"/>
    <property type="project" value="UniProtKB-KW"/>
</dbReference>
<comment type="subcellular location">
    <subcellularLocation>
        <location evidence="1">Cell membrane</location>
        <topology evidence="1">Multi-pass membrane protein</topology>
    </subcellularLocation>
    <subcellularLocation>
        <location evidence="7">Membrane</location>
        <topology evidence="7">Multi-pass membrane protein</topology>
    </subcellularLocation>
</comment>
<proteinExistence type="predicted"/>
<feature type="domain" description="NADH:quinone oxidoreductase/Mrp antiporter transmembrane" evidence="9">
    <location>
        <begin position="109"/>
        <end position="379"/>
    </location>
</feature>
<feature type="transmembrane region" description="Helical" evidence="8">
    <location>
        <begin position="238"/>
        <end position="256"/>
    </location>
</feature>
<dbReference type="InterPro" id="IPR003918">
    <property type="entry name" value="NADH_UbQ_OxRdtase"/>
</dbReference>
<dbReference type="EMBL" id="JABELX010000019">
    <property type="protein sequence ID" value="NNH75176.1"/>
    <property type="molecule type" value="Genomic_DNA"/>
</dbReference>
<keyword evidence="3 7" id="KW-0812">Transmembrane</keyword>
<feature type="transmembrane region" description="Helical" evidence="8">
    <location>
        <begin position="184"/>
        <end position="202"/>
    </location>
</feature>
<dbReference type="Proteomes" id="UP000586827">
    <property type="component" value="Unassembled WGS sequence"/>
</dbReference>
<dbReference type="AlphaFoldDB" id="A0A849CBF3"/>
<keyword evidence="5" id="KW-0560">Oxidoreductase</keyword>
<keyword evidence="4 8" id="KW-1133">Transmembrane helix</keyword>
<feature type="transmembrane region" description="Helical" evidence="8">
    <location>
        <begin position="294"/>
        <end position="313"/>
    </location>
</feature>
<dbReference type="InterPro" id="IPR052175">
    <property type="entry name" value="ComplexI-like_HydComp"/>
</dbReference>
<reference evidence="10 11" key="1">
    <citation type="submission" date="2020-05" db="EMBL/GenBank/DDBJ databases">
        <title>MicrobeNet Type strains.</title>
        <authorList>
            <person name="Nicholson A.C."/>
        </authorList>
    </citation>
    <scope>NUCLEOTIDE SEQUENCE [LARGE SCALE GENOMIC DNA]</scope>
    <source>
        <strain evidence="10 11">JCM 3224</strain>
    </source>
</reference>
<sequence>MLADPAWILLLGALPVPLLRGRWRTVWMLALPVVALVLLWTLPEGSAGTFEVFGLTLEPMRVDALGRVFATVFLIAACLGLVYSLHEHRPMQQIATLAYAGAAVGGVLAGDLLTLFICWELVGIASVVLVFARGTDRSFRAGQRYLVVQVLSGILLLAGIALWVRDGHGLAFEYIGLDGFSGGLILFAVGIKAAFPVVHAWLPDIYPEAGVVGTVILSTFTTKFAIYVLARGFADTELLVWVGAVMAVFPIFYALIENDLRRVLVYSLINQLGFIVVGIGIGGELGVNGAVAHAFAHILYKSLLFMAMGAVLFRVGTIKGSELGGLYRSMPQTAVFCMIGAASTAAVPLFSGFATKSMIMDAAGQEHRLVLWLVLLLSSVGVLLHTGIKIPYIAFFGRDRGHRVAEAPINMRVAMGLSAAACLVIGIVPGLLYNILPFAVDYSPYTTAHVVNQLQLLIFAALAFTVLIRTGRYPPELRSVNLDADVLYRKSAPYLWRTALAGVAGIRAALPRERVAVLRAKAARPLRPDGRFAELWSTGTTVWWLSIALGLVLLFSLL</sequence>
<comment type="caution">
    <text evidence="10">The sequence shown here is derived from an EMBL/GenBank/DDBJ whole genome shotgun (WGS) entry which is preliminary data.</text>
</comment>
<feature type="transmembrane region" description="Helical" evidence="8">
    <location>
        <begin position="144"/>
        <end position="164"/>
    </location>
</feature>
<dbReference type="RefSeq" id="WP_067527132.1">
    <property type="nucleotide sequence ID" value="NZ_JABELX010000019.1"/>
</dbReference>
<feature type="transmembrane region" description="Helical" evidence="8">
    <location>
        <begin position="64"/>
        <end position="83"/>
    </location>
</feature>
<evidence type="ECO:0000256" key="1">
    <source>
        <dbReference type="ARBA" id="ARBA00004651"/>
    </source>
</evidence>
<feature type="transmembrane region" description="Helical" evidence="8">
    <location>
        <begin position="448"/>
        <end position="468"/>
    </location>
</feature>
<evidence type="ECO:0000256" key="7">
    <source>
        <dbReference type="RuleBase" id="RU000320"/>
    </source>
</evidence>
<evidence type="ECO:0000313" key="11">
    <source>
        <dbReference type="Proteomes" id="UP000586827"/>
    </source>
</evidence>
<dbReference type="InterPro" id="IPR001750">
    <property type="entry name" value="ND/Mrp_TM"/>
</dbReference>
<accession>A0A849CBF3</accession>
<evidence type="ECO:0000259" key="9">
    <source>
        <dbReference type="Pfam" id="PF00361"/>
    </source>
</evidence>
<keyword evidence="11" id="KW-1185">Reference proteome</keyword>
<keyword evidence="2" id="KW-1003">Cell membrane</keyword>
<dbReference type="PANTHER" id="PTHR42682:SF4">
    <property type="entry name" value="NADH-UBIQUINONE_PLASTOQUINONE"/>
    <property type="match status" value="1"/>
</dbReference>
<feature type="transmembrane region" description="Helical" evidence="8">
    <location>
        <begin position="369"/>
        <end position="392"/>
    </location>
</feature>
<evidence type="ECO:0000256" key="8">
    <source>
        <dbReference type="SAM" id="Phobius"/>
    </source>
</evidence>
<evidence type="ECO:0000256" key="4">
    <source>
        <dbReference type="ARBA" id="ARBA00022989"/>
    </source>
</evidence>
<dbReference type="GO" id="GO:0042773">
    <property type="term" value="P:ATP synthesis coupled electron transport"/>
    <property type="evidence" value="ECO:0007669"/>
    <property type="project" value="InterPro"/>
</dbReference>